<dbReference type="EMBL" id="FOYS01000001">
    <property type="protein sequence ID" value="SFR36012.1"/>
    <property type="molecule type" value="Genomic_DNA"/>
</dbReference>
<dbReference type="SUPFAM" id="SSF46785">
    <property type="entry name" value="Winged helix' DNA-binding domain"/>
    <property type="match status" value="1"/>
</dbReference>
<feature type="domain" description="Transcription regulator TrmB C-terminal" evidence="3">
    <location>
        <begin position="109"/>
        <end position="347"/>
    </location>
</feature>
<dbReference type="OrthoDB" id="201002at2157"/>
<dbReference type="InterPro" id="IPR051797">
    <property type="entry name" value="TrmB-like"/>
</dbReference>
<dbReference type="InterPro" id="IPR002831">
    <property type="entry name" value="Tscrpt_reg_TrmB_N"/>
</dbReference>
<dbReference type="Gene3D" id="2.30.30.690">
    <property type="match status" value="1"/>
</dbReference>
<dbReference type="InterPro" id="IPR036388">
    <property type="entry name" value="WH-like_DNA-bd_sf"/>
</dbReference>
<dbReference type="Pfam" id="PF11495">
    <property type="entry name" value="Regulator_TrmB"/>
    <property type="match status" value="1"/>
</dbReference>
<reference evidence="5" key="1">
    <citation type="submission" date="2016-10" db="EMBL/GenBank/DDBJ databases">
        <authorList>
            <person name="Varghese N."/>
            <person name="Submissions S."/>
        </authorList>
    </citation>
    <scope>NUCLEOTIDE SEQUENCE [LARGE SCALE GENOMIC DNA]</scope>
    <source>
        <strain evidence="5">CGMCC 1.8711</strain>
    </source>
</reference>
<dbReference type="CDD" id="cd09124">
    <property type="entry name" value="PLDc_like_TrmB_middle"/>
    <property type="match status" value="1"/>
</dbReference>
<evidence type="ECO:0000256" key="1">
    <source>
        <dbReference type="ARBA" id="ARBA00007287"/>
    </source>
</evidence>
<evidence type="ECO:0000259" key="3">
    <source>
        <dbReference type="Pfam" id="PF11495"/>
    </source>
</evidence>
<dbReference type="STRING" id="555875.SAMN04488124_0711"/>
<dbReference type="InterPro" id="IPR021586">
    <property type="entry name" value="Tscrpt_reg_TrmB_C"/>
</dbReference>
<evidence type="ECO:0000313" key="4">
    <source>
        <dbReference type="EMBL" id="SFR36012.1"/>
    </source>
</evidence>
<accession>A0A1I6G1G6</accession>
<gene>
    <name evidence="4" type="ORF">SAMN04488124_0711</name>
</gene>
<dbReference type="SUPFAM" id="SSF56024">
    <property type="entry name" value="Phospholipase D/nuclease"/>
    <property type="match status" value="1"/>
</dbReference>
<evidence type="ECO:0000313" key="5">
    <source>
        <dbReference type="Proteomes" id="UP000243250"/>
    </source>
</evidence>
<dbReference type="Gene3D" id="1.10.10.10">
    <property type="entry name" value="Winged helix-like DNA-binding domain superfamily/Winged helix DNA-binding domain"/>
    <property type="match status" value="1"/>
</dbReference>
<evidence type="ECO:0000259" key="2">
    <source>
        <dbReference type="Pfam" id="PF01978"/>
    </source>
</evidence>
<proteinExistence type="inferred from homology"/>
<dbReference type="RefSeq" id="WP_089876787.1">
    <property type="nucleotide sequence ID" value="NZ_FOYS01000001.1"/>
</dbReference>
<dbReference type="PANTHER" id="PTHR34293">
    <property type="entry name" value="HTH-TYPE TRANSCRIPTIONAL REGULATOR TRMBL2"/>
    <property type="match status" value="1"/>
</dbReference>
<organism evidence="4 5">
    <name type="scientific">Halogeometricum limi</name>
    <dbReference type="NCBI Taxonomy" id="555875"/>
    <lineage>
        <taxon>Archaea</taxon>
        <taxon>Methanobacteriati</taxon>
        <taxon>Methanobacteriota</taxon>
        <taxon>Stenosarchaea group</taxon>
        <taxon>Halobacteria</taxon>
        <taxon>Halobacteriales</taxon>
        <taxon>Haloferacaceae</taxon>
        <taxon>Halogeometricum</taxon>
    </lineage>
</organism>
<dbReference type="SUPFAM" id="SSF159071">
    <property type="entry name" value="TrmB C-terminal domain-like"/>
    <property type="match status" value="1"/>
</dbReference>
<dbReference type="PANTHER" id="PTHR34293:SF1">
    <property type="entry name" value="HTH-TYPE TRANSCRIPTIONAL REGULATOR TRMBL2"/>
    <property type="match status" value="1"/>
</dbReference>
<keyword evidence="5" id="KW-1185">Reference proteome</keyword>
<dbReference type="Proteomes" id="UP000243250">
    <property type="component" value="Unassembled WGS sequence"/>
</dbReference>
<dbReference type="InterPro" id="IPR036390">
    <property type="entry name" value="WH_DNA-bd_sf"/>
</dbReference>
<dbReference type="Pfam" id="PF01978">
    <property type="entry name" value="TrmB"/>
    <property type="match status" value="1"/>
</dbReference>
<sequence>MDDAALIDLLQRFGFSDKEIDTYLTILELGEAKASTIADEADVSKRYVYSIAEKLDDRGFVEVNDHAVPTTIRAKPPSDVVDSLSSDLEQMRPALDARFSRAAPRSERFEVVKSRVTVVKRLAELVARAETEVTLSVPYTLVDDVADELRDAVDRGVLVLLIVTGVGPTDPLELSGLASVVRAWEQPMPTMLTVDQAAGLVAPTEMVTRSNSEAQAIVFAQEQLGPVLVGSFLGNYWPMATETYTCEPDELPTAYGDFRHAALQATLHVRMGHEVRARATGRSVHLEDGRTELNGRIVDVRQGLLEPATNSFPVENTLVVETEDGTFSVGGQGAFIEDFEAESVELSLVE</sequence>
<protein>
    <submittedName>
        <fullName evidence="4">Sugar-specific transcriptional regulator TrmB</fullName>
    </submittedName>
</protein>
<feature type="domain" description="Transcription regulator TrmB N-terminal" evidence="2">
    <location>
        <begin position="10"/>
        <end position="77"/>
    </location>
</feature>
<name>A0A1I6G1G6_9EURY</name>
<comment type="similarity">
    <text evidence="1">Belongs to the transcriptional regulator TrmB family.</text>
</comment>
<dbReference type="AlphaFoldDB" id="A0A1I6G1G6"/>